<comment type="caution">
    <text evidence="2">The sequence shown here is derived from an EMBL/GenBank/DDBJ whole genome shotgun (WGS) entry which is preliminary data.</text>
</comment>
<keyword evidence="1" id="KW-1133">Transmembrane helix</keyword>
<accession>A0A2J6WW02</accession>
<keyword evidence="1" id="KW-0812">Transmembrane</keyword>
<keyword evidence="1" id="KW-0472">Membrane</keyword>
<gene>
    <name evidence="2" type="ORF">C0184_14195</name>
</gene>
<evidence type="ECO:0008006" key="4">
    <source>
        <dbReference type="Google" id="ProtNLM"/>
    </source>
</evidence>
<dbReference type="EMBL" id="PNIQ01000954">
    <property type="protein sequence ID" value="PMP75191.1"/>
    <property type="molecule type" value="Genomic_DNA"/>
</dbReference>
<evidence type="ECO:0000256" key="1">
    <source>
        <dbReference type="SAM" id="Phobius"/>
    </source>
</evidence>
<feature type="transmembrane region" description="Helical" evidence="1">
    <location>
        <begin position="21"/>
        <end position="42"/>
    </location>
</feature>
<dbReference type="Proteomes" id="UP000243376">
    <property type="component" value="Unassembled WGS sequence"/>
</dbReference>
<evidence type="ECO:0000313" key="3">
    <source>
        <dbReference type="Proteomes" id="UP000243376"/>
    </source>
</evidence>
<sequence length="53" mass="5897">MANYRRPSDDDHEDDHEPPRGALMITLGFLLALSILWMQVYLTLLANGGIPAS</sequence>
<reference evidence="2 3" key="1">
    <citation type="submission" date="2018-01" db="EMBL/GenBank/DDBJ databases">
        <title>Metagenomic assembled genomes from two thermal pools in the Uzon Caldera, Kamchatka, Russia.</title>
        <authorList>
            <person name="Wilkins L."/>
            <person name="Ettinger C."/>
        </authorList>
    </citation>
    <scope>NUCLEOTIDE SEQUENCE [LARGE SCALE GENOMIC DNA]</scope>
    <source>
        <strain evidence="2">ZAV-02</strain>
    </source>
</reference>
<organism evidence="2 3">
    <name type="scientific">Chloroflexus aggregans</name>
    <dbReference type="NCBI Taxonomy" id="152260"/>
    <lineage>
        <taxon>Bacteria</taxon>
        <taxon>Bacillati</taxon>
        <taxon>Chloroflexota</taxon>
        <taxon>Chloroflexia</taxon>
        <taxon>Chloroflexales</taxon>
        <taxon>Chloroflexineae</taxon>
        <taxon>Chloroflexaceae</taxon>
        <taxon>Chloroflexus</taxon>
    </lineage>
</organism>
<proteinExistence type="predicted"/>
<evidence type="ECO:0000313" key="2">
    <source>
        <dbReference type="EMBL" id="PMP75191.1"/>
    </source>
</evidence>
<protein>
    <recommendedName>
        <fullName evidence="4">Cytochrome c oxidase subunit 2A</fullName>
    </recommendedName>
</protein>
<name>A0A2J6WW02_9CHLR</name>
<dbReference type="AlphaFoldDB" id="A0A2J6WW02"/>